<dbReference type="PROSITE" id="PS51464">
    <property type="entry name" value="SIS"/>
    <property type="match status" value="1"/>
</dbReference>
<reference evidence="4 5" key="1">
    <citation type="journal article" date="2016" name="Sci. Rep.">
        <title>A novel ammonia-oxidizing archaeon from wastewater treatment plant: Its enrichment, physiological and genomic characteristics.</title>
        <authorList>
            <person name="Li Y."/>
            <person name="Ding K."/>
            <person name="Wen X."/>
            <person name="Zhang B."/>
            <person name="Shen B."/>
            <person name="Yang Y."/>
        </authorList>
    </citation>
    <scope>NUCLEOTIDE SEQUENCE [LARGE SCALE GENOMIC DNA]</scope>
    <source>
        <strain evidence="4 5">SAT1</strain>
    </source>
</reference>
<keyword evidence="5" id="KW-1185">Reference proteome</keyword>
<dbReference type="InterPro" id="IPR001347">
    <property type="entry name" value="SIS_dom"/>
</dbReference>
<feature type="domain" description="SIS" evidence="3">
    <location>
        <begin position="41"/>
        <end position="174"/>
    </location>
</feature>
<dbReference type="GO" id="GO:0097367">
    <property type="term" value="F:carbohydrate derivative binding"/>
    <property type="evidence" value="ECO:0007669"/>
    <property type="project" value="InterPro"/>
</dbReference>
<dbReference type="Pfam" id="PF01380">
    <property type="entry name" value="SIS"/>
    <property type="match status" value="1"/>
</dbReference>
<dbReference type="SUPFAM" id="SSF53697">
    <property type="entry name" value="SIS domain"/>
    <property type="match status" value="1"/>
</dbReference>
<dbReference type="GO" id="GO:0004476">
    <property type="term" value="F:mannose-6-phosphate isomerase activity"/>
    <property type="evidence" value="ECO:0007669"/>
    <property type="project" value="InterPro"/>
</dbReference>
<dbReference type="GO" id="GO:0005975">
    <property type="term" value="P:carbohydrate metabolic process"/>
    <property type="evidence" value="ECO:0007669"/>
    <property type="project" value="InterPro"/>
</dbReference>
<dbReference type="Gene3D" id="3.40.50.10490">
    <property type="entry name" value="Glucose-6-phosphate isomerase like protein, domain 1"/>
    <property type="match status" value="2"/>
</dbReference>
<accession>A0A3G1B7T7</accession>
<evidence type="ECO:0000256" key="1">
    <source>
        <dbReference type="ARBA" id="ARBA00010523"/>
    </source>
</evidence>
<gene>
    <name evidence="4" type="ORF">SU86_007140</name>
</gene>
<dbReference type="EMBL" id="CP011097">
    <property type="protein sequence ID" value="AJZ76175.1"/>
    <property type="molecule type" value="Genomic_DNA"/>
</dbReference>
<evidence type="ECO:0000259" key="3">
    <source>
        <dbReference type="PROSITE" id="PS51464"/>
    </source>
</evidence>
<protein>
    <submittedName>
        <fullName evidence="4">Glucose-6-phosphate isomerase</fullName>
    </submittedName>
</protein>
<organism evidence="4 5">
    <name type="scientific">Candidatus Nitrosotenuis cloacae</name>
    <dbReference type="NCBI Taxonomy" id="1603555"/>
    <lineage>
        <taxon>Archaea</taxon>
        <taxon>Nitrososphaerota</taxon>
        <taxon>Candidatus Nitrosotenuis</taxon>
    </lineage>
</organism>
<dbReference type="AlphaFoldDB" id="A0A3G1B7T7"/>
<name>A0A3G1B7T7_9ARCH</name>
<evidence type="ECO:0000256" key="2">
    <source>
        <dbReference type="ARBA" id="ARBA00023235"/>
    </source>
</evidence>
<sequence>MSFKKRLLDSSILNKFDSYGMYKVYDRWPEIAKESYNTDLAQINFEKISHIVLTGMGGSGTINDIFSSILSKTNIHVDVVKGYHIPNTINANTLVVTTSVSGNTAESLTVLNSAKNTGSKIIAFSSGGKMEEYCKANKIEHRHISTYHSPRASLTSFLFAMLKILQPIITIKKTDVVESIENLEYIQEKISSANLTSENSALSLADWISNIPVIYYPWGLQAAAIRFKNSLQENAKMHAMAEDIIEACHNGIVAWQRQSDLKPILIRGEDDYVKTKERWTIIKEYFEQNKIEYKEISSANGSILSKIIGLIYLLDYSTIYRAVISGIDPTPVNAINFVKSRSK</sequence>
<dbReference type="GO" id="GO:0004347">
    <property type="term" value="F:glucose-6-phosphate isomerase activity"/>
    <property type="evidence" value="ECO:0007669"/>
    <property type="project" value="InterPro"/>
</dbReference>
<evidence type="ECO:0000313" key="5">
    <source>
        <dbReference type="Proteomes" id="UP000266745"/>
    </source>
</evidence>
<dbReference type="Proteomes" id="UP000266745">
    <property type="component" value="Chromosome"/>
</dbReference>
<dbReference type="InterPro" id="IPR019490">
    <property type="entry name" value="Glu6P/Mann6P_isomerase_C"/>
</dbReference>
<dbReference type="STRING" id="1603555.SU86_007140"/>
<dbReference type="InterPro" id="IPR046348">
    <property type="entry name" value="SIS_dom_sf"/>
</dbReference>
<dbReference type="CDD" id="cd05637">
    <property type="entry name" value="SIS_PGI_PMI_2"/>
    <property type="match status" value="1"/>
</dbReference>
<dbReference type="Pfam" id="PF10432">
    <property type="entry name" value="bact-PGI_C"/>
    <property type="match status" value="1"/>
</dbReference>
<dbReference type="CDD" id="cd05017">
    <property type="entry name" value="SIS_PGI_PMI_1"/>
    <property type="match status" value="1"/>
</dbReference>
<dbReference type="KEGG" id="tah:SU86_007140"/>
<dbReference type="InterPro" id="IPR035484">
    <property type="entry name" value="SIS_PGI/PMI_1"/>
</dbReference>
<keyword evidence="2 4" id="KW-0413">Isomerase</keyword>
<comment type="similarity">
    <text evidence="1">Belongs to the PGI/PMI family.</text>
</comment>
<dbReference type="GO" id="GO:1901135">
    <property type="term" value="P:carbohydrate derivative metabolic process"/>
    <property type="evidence" value="ECO:0007669"/>
    <property type="project" value="InterPro"/>
</dbReference>
<evidence type="ECO:0000313" key="4">
    <source>
        <dbReference type="EMBL" id="AJZ76175.1"/>
    </source>
</evidence>
<proteinExistence type="inferred from homology"/>